<evidence type="ECO:0000313" key="2">
    <source>
        <dbReference type="EMBL" id="MCI90293.1"/>
    </source>
</evidence>
<protein>
    <submittedName>
        <fullName evidence="2">Uncharacterized protein</fullName>
    </submittedName>
</protein>
<feature type="region of interest" description="Disordered" evidence="1">
    <location>
        <begin position="1"/>
        <end position="56"/>
    </location>
</feature>
<feature type="compositionally biased region" description="Basic and acidic residues" evidence="1">
    <location>
        <begin position="1"/>
        <end position="13"/>
    </location>
</feature>
<sequence length="56" mass="5964">SKAKSTKEKRDSEPTDTEATGASESKESGKDKGKVVAATEKKVLKKPRSTKTKAAK</sequence>
<evidence type="ECO:0000256" key="1">
    <source>
        <dbReference type="SAM" id="MobiDB-lite"/>
    </source>
</evidence>
<feature type="non-terminal residue" evidence="2">
    <location>
        <position position="1"/>
    </location>
</feature>
<evidence type="ECO:0000313" key="3">
    <source>
        <dbReference type="Proteomes" id="UP000265520"/>
    </source>
</evidence>
<accession>A0A392VS19</accession>
<proteinExistence type="predicted"/>
<feature type="non-terminal residue" evidence="2">
    <location>
        <position position="56"/>
    </location>
</feature>
<name>A0A392VS19_9FABA</name>
<feature type="compositionally biased region" description="Basic residues" evidence="1">
    <location>
        <begin position="43"/>
        <end position="56"/>
    </location>
</feature>
<reference evidence="2 3" key="1">
    <citation type="journal article" date="2018" name="Front. Plant Sci.">
        <title>Red Clover (Trifolium pratense) and Zigzag Clover (T. medium) - A Picture of Genomic Similarities and Differences.</title>
        <authorList>
            <person name="Dluhosova J."/>
            <person name="Istvanek J."/>
            <person name="Nedelnik J."/>
            <person name="Repkova J."/>
        </authorList>
    </citation>
    <scope>NUCLEOTIDE SEQUENCE [LARGE SCALE GENOMIC DNA]</scope>
    <source>
        <strain evidence="3">cv. 10/8</strain>
        <tissue evidence="2">Leaf</tissue>
    </source>
</reference>
<dbReference type="AlphaFoldDB" id="A0A392VS19"/>
<dbReference type="EMBL" id="LXQA011240536">
    <property type="protein sequence ID" value="MCI90293.1"/>
    <property type="molecule type" value="Genomic_DNA"/>
</dbReference>
<organism evidence="2 3">
    <name type="scientific">Trifolium medium</name>
    <dbReference type="NCBI Taxonomy" id="97028"/>
    <lineage>
        <taxon>Eukaryota</taxon>
        <taxon>Viridiplantae</taxon>
        <taxon>Streptophyta</taxon>
        <taxon>Embryophyta</taxon>
        <taxon>Tracheophyta</taxon>
        <taxon>Spermatophyta</taxon>
        <taxon>Magnoliopsida</taxon>
        <taxon>eudicotyledons</taxon>
        <taxon>Gunneridae</taxon>
        <taxon>Pentapetalae</taxon>
        <taxon>rosids</taxon>
        <taxon>fabids</taxon>
        <taxon>Fabales</taxon>
        <taxon>Fabaceae</taxon>
        <taxon>Papilionoideae</taxon>
        <taxon>50 kb inversion clade</taxon>
        <taxon>NPAAA clade</taxon>
        <taxon>Hologalegina</taxon>
        <taxon>IRL clade</taxon>
        <taxon>Trifolieae</taxon>
        <taxon>Trifolium</taxon>
    </lineage>
</organism>
<dbReference type="Proteomes" id="UP000265520">
    <property type="component" value="Unassembled WGS sequence"/>
</dbReference>
<feature type="compositionally biased region" description="Basic and acidic residues" evidence="1">
    <location>
        <begin position="24"/>
        <end position="42"/>
    </location>
</feature>
<keyword evidence="3" id="KW-1185">Reference proteome</keyword>
<comment type="caution">
    <text evidence="2">The sequence shown here is derived from an EMBL/GenBank/DDBJ whole genome shotgun (WGS) entry which is preliminary data.</text>
</comment>